<protein>
    <submittedName>
        <fullName evidence="1">Uncharacterized protein</fullName>
    </submittedName>
</protein>
<organism evidence="1 2">
    <name type="scientific">Rosenbergiella nectarea</name>
    <dbReference type="NCBI Taxonomy" id="988801"/>
    <lineage>
        <taxon>Bacteria</taxon>
        <taxon>Pseudomonadati</taxon>
        <taxon>Pseudomonadota</taxon>
        <taxon>Gammaproteobacteria</taxon>
        <taxon>Enterobacterales</taxon>
        <taxon>Erwiniaceae</taxon>
        <taxon>Rosenbergiella</taxon>
    </lineage>
</organism>
<dbReference type="STRING" id="988801.SAMN05216522_10463"/>
<evidence type="ECO:0000313" key="1">
    <source>
        <dbReference type="EMBL" id="SEQ56923.1"/>
    </source>
</evidence>
<proteinExistence type="predicted"/>
<dbReference type="Proteomes" id="UP000242515">
    <property type="component" value="Unassembled WGS sequence"/>
</dbReference>
<gene>
    <name evidence="1" type="ORF">SAMN05216522_10463</name>
</gene>
<reference evidence="2" key="1">
    <citation type="submission" date="2016-10" db="EMBL/GenBank/DDBJ databases">
        <authorList>
            <person name="Varghese N."/>
            <person name="Submissions S."/>
        </authorList>
    </citation>
    <scope>NUCLEOTIDE SEQUENCE [LARGE SCALE GENOMIC DNA]</scope>
    <source>
        <strain evidence="2">8N4</strain>
    </source>
</reference>
<keyword evidence="2" id="KW-1185">Reference proteome</keyword>
<name>A0A1H9H3R5_9GAMM</name>
<dbReference type="AlphaFoldDB" id="A0A1H9H3R5"/>
<dbReference type="EMBL" id="FOGC01000004">
    <property type="protein sequence ID" value="SEQ56923.1"/>
    <property type="molecule type" value="Genomic_DNA"/>
</dbReference>
<sequence>MLAQIDYTYLNTLEKPHHKGTGSIFKMIRSFTWQITLTS</sequence>
<evidence type="ECO:0000313" key="2">
    <source>
        <dbReference type="Proteomes" id="UP000242515"/>
    </source>
</evidence>
<accession>A0A1H9H3R5</accession>